<dbReference type="Gene3D" id="6.20.50.140">
    <property type="match status" value="1"/>
</dbReference>
<dbReference type="GO" id="GO:1990281">
    <property type="term" value="C:efflux pump complex"/>
    <property type="evidence" value="ECO:0007669"/>
    <property type="project" value="TreeGrafter"/>
</dbReference>
<evidence type="ECO:0000256" key="3">
    <source>
        <dbReference type="ARBA" id="ARBA00022448"/>
    </source>
</evidence>
<evidence type="ECO:0000256" key="1">
    <source>
        <dbReference type="ARBA" id="ARBA00004196"/>
    </source>
</evidence>
<dbReference type="InterPro" id="IPR006143">
    <property type="entry name" value="RND_pump_MFP"/>
</dbReference>
<evidence type="ECO:0000256" key="5">
    <source>
        <dbReference type="SAM" id="Coils"/>
    </source>
</evidence>
<protein>
    <submittedName>
        <fullName evidence="9">Membrane fusion protein, macrolide-specific efflux system</fullName>
    </submittedName>
</protein>
<dbReference type="Gene3D" id="6.10.140.1990">
    <property type="match status" value="1"/>
</dbReference>
<feature type="region of interest" description="Disordered" evidence="6">
    <location>
        <begin position="264"/>
        <end position="284"/>
    </location>
</feature>
<dbReference type="PANTHER" id="PTHR30469">
    <property type="entry name" value="MULTIDRUG RESISTANCE PROTEIN MDTA"/>
    <property type="match status" value="1"/>
</dbReference>
<dbReference type="GO" id="GO:1990195">
    <property type="term" value="C:macrolide transmembrane transporter complex"/>
    <property type="evidence" value="ECO:0007669"/>
    <property type="project" value="InterPro"/>
</dbReference>
<dbReference type="GO" id="GO:0019898">
    <property type="term" value="C:extrinsic component of membrane"/>
    <property type="evidence" value="ECO:0007669"/>
    <property type="project" value="InterPro"/>
</dbReference>
<dbReference type="Pfam" id="PF25917">
    <property type="entry name" value="BSH_RND"/>
    <property type="match status" value="1"/>
</dbReference>
<dbReference type="PANTHER" id="PTHR30469:SF33">
    <property type="entry name" value="SLR1207 PROTEIN"/>
    <property type="match status" value="1"/>
</dbReference>
<comment type="similarity">
    <text evidence="2">Belongs to the membrane fusion protein (MFP) (TC 8.A.1) family.</text>
</comment>
<dbReference type="OrthoDB" id="9784484at2"/>
<dbReference type="EMBL" id="FNLO01000001">
    <property type="protein sequence ID" value="SDV46058.1"/>
    <property type="molecule type" value="Genomic_DNA"/>
</dbReference>
<comment type="subcellular location">
    <subcellularLocation>
        <location evidence="1">Cell envelope</location>
    </subcellularLocation>
</comment>
<dbReference type="Proteomes" id="UP000243719">
    <property type="component" value="Unassembled WGS sequence"/>
</dbReference>
<evidence type="ECO:0000256" key="6">
    <source>
        <dbReference type="SAM" id="MobiDB-lite"/>
    </source>
</evidence>
<dbReference type="GO" id="GO:1990961">
    <property type="term" value="P:xenobiotic detoxification by transmembrane export across the plasma membrane"/>
    <property type="evidence" value="ECO:0007669"/>
    <property type="project" value="InterPro"/>
</dbReference>
<feature type="domain" description="Multidrug resistance protein MdtA-like barrel-sandwich hybrid" evidence="7">
    <location>
        <begin position="58"/>
        <end position="211"/>
    </location>
</feature>
<dbReference type="InterPro" id="IPR030190">
    <property type="entry name" value="MacA_alpha-hairpin_sf"/>
</dbReference>
<dbReference type="NCBIfam" id="TIGR01730">
    <property type="entry name" value="RND_mfp"/>
    <property type="match status" value="1"/>
</dbReference>
<feature type="domain" description="Multidrug resistance protein MdtA-like C-terminal permuted SH3" evidence="8">
    <location>
        <begin position="325"/>
        <end position="382"/>
    </location>
</feature>
<dbReference type="InterPro" id="IPR058627">
    <property type="entry name" value="MdtA-like_C"/>
</dbReference>
<gene>
    <name evidence="9" type="ORF">SAMN05216551_10139</name>
</gene>
<dbReference type="GO" id="GO:0015562">
    <property type="term" value="F:efflux transmembrane transporter activity"/>
    <property type="evidence" value="ECO:0007669"/>
    <property type="project" value="TreeGrafter"/>
</dbReference>
<dbReference type="SUPFAM" id="SSF111369">
    <property type="entry name" value="HlyD-like secretion proteins"/>
    <property type="match status" value="1"/>
</dbReference>
<evidence type="ECO:0000259" key="7">
    <source>
        <dbReference type="Pfam" id="PF25917"/>
    </source>
</evidence>
<reference evidence="10" key="1">
    <citation type="submission" date="2016-09" db="EMBL/GenBank/DDBJ databases">
        <authorList>
            <person name="Varghese N."/>
            <person name="Submissions S."/>
        </authorList>
    </citation>
    <scope>NUCLEOTIDE SEQUENCE [LARGE SCALE GENOMIC DNA]</scope>
    <source>
        <strain evidence="10">JS23</strain>
    </source>
</reference>
<feature type="coiled-coil region" evidence="5">
    <location>
        <begin position="99"/>
        <end position="164"/>
    </location>
</feature>
<sequence>MPTRLRRPLIFLPLVAAALGALLWLLFIRSRESIETTTIRTGDIEVSVTALGTLQPRNYVDVGAQASGAIRRIAVQPGDAVRKGALLAEIDPAVQQARVDVARASLAALRAELAEQRAERELAGQRIARQRQMLADGATRLDDLQSAQATLRVAEARVAKLRAQIDGAMSGLAGDEAQLGYTRIYAPMSGTVVSLDAREGQTLNATYQTPRLLRIADLSRMTVWTQVSEADIGRITPDMRVYFTTLGGQTDAGPRRWSGRLRQILPAPPRPTDQDERSTAAPAAQGAGKVVRYTVLVDVDNKDGALMPEMTAQVFFVTAAARAVTLAPMAALQLGDAGRSEYRARVLSDGNVVTRQVKIGVHDRVSGEVLSGLRPGDALITSIKHVRAAAGRFQW</sequence>
<dbReference type="RefSeq" id="WP_091904420.1">
    <property type="nucleotide sequence ID" value="NZ_FNLO01000001.1"/>
</dbReference>
<keyword evidence="10" id="KW-1185">Reference proteome</keyword>
<dbReference type="InterPro" id="IPR058625">
    <property type="entry name" value="MdtA-like_BSH"/>
</dbReference>
<dbReference type="STRING" id="1770053.SAMN05216551_10139"/>
<evidence type="ECO:0000313" key="9">
    <source>
        <dbReference type="EMBL" id="SDV46058.1"/>
    </source>
</evidence>
<dbReference type="AlphaFoldDB" id="A0A1H2PIJ2"/>
<dbReference type="Gene3D" id="2.40.30.170">
    <property type="match status" value="1"/>
</dbReference>
<dbReference type="GO" id="GO:0030313">
    <property type="term" value="C:cell envelope"/>
    <property type="evidence" value="ECO:0007669"/>
    <property type="project" value="UniProtKB-SubCell"/>
</dbReference>
<evidence type="ECO:0000256" key="4">
    <source>
        <dbReference type="ARBA" id="ARBA00023054"/>
    </source>
</evidence>
<dbReference type="Gene3D" id="2.40.50.100">
    <property type="match status" value="1"/>
</dbReference>
<evidence type="ECO:0000259" key="8">
    <source>
        <dbReference type="Pfam" id="PF25967"/>
    </source>
</evidence>
<organism evidence="9 10">
    <name type="scientific">Chitinasiproducens palmae</name>
    <dbReference type="NCBI Taxonomy" id="1770053"/>
    <lineage>
        <taxon>Bacteria</taxon>
        <taxon>Pseudomonadati</taxon>
        <taxon>Pseudomonadota</taxon>
        <taxon>Betaproteobacteria</taxon>
        <taxon>Burkholderiales</taxon>
        <taxon>Burkholderiaceae</taxon>
        <taxon>Chitinasiproducens</taxon>
    </lineage>
</organism>
<name>A0A1H2PIJ2_9BURK</name>
<accession>A0A1H2PIJ2</accession>
<evidence type="ECO:0000256" key="2">
    <source>
        <dbReference type="ARBA" id="ARBA00009477"/>
    </source>
</evidence>
<evidence type="ECO:0000313" key="10">
    <source>
        <dbReference type="Proteomes" id="UP000243719"/>
    </source>
</evidence>
<keyword evidence="3" id="KW-0813">Transport</keyword>
<proteinExistence type="inferred from homology"/>
<dbReference type="Pfam" id="PF25967">
    <property type="entry name" value="RND-MFP_C"/>
    <property type="match status" value="1"/>
</dbReference>
<keyword evidence="4 5" id="KW-0175">Coiled coil</keyword>